<evidence type="ECO:0000313" key="1">
    <source>
        <dbReference type="EMBL" id="CAH9087184.1"/>
    </source>
</evidence>
<dbReference type="AlphaFoldDB" id="A0A9P1E8Q1"/>
<evidence type="ECO:0008006" key="3">
    <source>
        <dbReference type="Google" id="ProtNLM"/>
    </source>
</evidence>
<organism evidence="1 2">
    <name type="scientific">Cuscuta europaea</name>
    <name type="common">European dodder</name>
    <dbReference type="NCBI Taxonomy" id="41803"/>
    <lineage>
        <taxon>Eukaryota</taxon>
        <taxon>Viridiplantae</taxon>
        <taxon>Streptophyta</taxon>
        <taxon>Embryophyta</taxon>
        <taxon>Tracheophyta</taxon>
        <taxon>Spermatophyta</taxon>
        <taxon>Magnoliopsida</taxon>
        <taxon>eudicotyledons</taxon>
        <taxon>Gunneridae</taxon>
        <taxon>Pentapetalae</taxon>
        <taxon>asterids</taxon>
        <taxon>lamiids</taxon>
        <taxon>Solanales</taxon>
        <taxon>Convolvulaceae</taxon>
        <taxon>Cuscuteae</taxon>
        <taxon>Cuscuta</taxon>
        <taxon>Cuscuta subgen. Cuscuta</taxon>
    </lineage>
</organism>
<dbReference type="Proteomes" id="UP001152484">
    <property type="component" value="Unassembled WGS sequence"/>
</dbReference>
<accession>A0A9P1E8Q1</accession>
<dbReference type="OrthoDB" id="1725120at2759"/>
<dbReference type="InterPro" id="IPR044953">
    <property type="entry name" value="At1g04390-like"/>
</dbReference>
<gene>
    <name evidence="1" type="ORF">CEURO_LOCUS9958</name>
</gene>
<keyword evidence="2" id="KW-1185">Reference proteome</keyword>
<name>A0A9P1E8Q1_CUSEU</name>
<dbReference type="EMBL" id="CAMAPE010000019">
    <property type="protein sequence ID" value="CAH9087184.1"/>
    <property type="molecule type" value="Genomic_DNA"/>
</dbReference>
<proteinExistence type="predicted"/>
<dbReference type="PANTHER" id="PTHR35918:SF1">
    <property type="entry name" value="BTB DOMAIN-CONTAINING PROTEIN"/>
    <property type="match status" value="1"/>
</dbReference>
<comment type="caution">
    <text evidence="1">The sequence shown here is derived from an EMBL/GenBank/DDBJ whole genome shotgun (WGS) entry which is preliminary data.</text>
</comment>
<reference evidence="1" key="1">
    <citation type="submission" date="2022-07" db="EMBL/GenBank/DDBJ databases">
        <authorList>
            <person name="Macas J."/>
            <person name="Novak P."/>
            <person name="Neumann P."/>
        </authorList>
    </citation>
    <scope>NUCLEOTIDE SEQUENCE</scope>
</reference>
<dbReference type="PANTHER" id="PTHR35918">
    <property type="entry name" value="OS06G0674800 PROTEIN"/>
    <property type="match status" value="1"/>
</dbReference>
<evidence type="ECO:0000313" key="2">
    <source>
        <dbReference type="Proteomes" id="UP001152484"/>
    </source>
</evidence>
<protein>
    <recommendedName>
        <fullName evidence="3">BTB domain-containing protein</fullName>
    </recommendedName>
</protein>
<sequence>MQESYLQTLKVSMSWESLVKLVNWFYSGELTRPISGCLWDSLDVEKKLEEVRSYVELY</sequence>